<evidence type="ECO:0000256" key="6">
    <source>
        <dbReference type="ARBA" id="ARBA00023284"/>
    </source>
</evidence>
<dbReference type="InterPro" id="IPR011899">
    <property type="entry name" value="Glutaredoxin_euk/vir"/>
</dbReference>
<dbReference type="GO" id="GO:0005737">
    <property type="term" value="C:cytoplasm"/>
    <property type="evidence" value="ECO:0007669"/>
    <property type="project" value="TreeGrafter"/>
</dbReference>
<comment type="catalytic activity">
    <reaction evidence="7">
        <text>1-chloro-2,4-dinitrobenzene + glutathione = 2,4-dinitrophenyl-S-glutathione + chloride + H(+)</text>
        <dbReference type="Rhea" id="RHEA:51220"/>
        <dbReference type="ChEBI" id="CHEBI:15378"/>
        <dbReference type="ChEBI" id="CHEBI:17996"/>
        <dbReference type="ChEBI" id="CHEBI:34718"/>
        <dbReference type="ChEBI" id="CHEBI:57925"/>
        <dbReference type="ChEBI" id="CHEBI:133977"/>
        <dbReference type="EC" id="2.5.1.18"/>
    </reaction>
</comment>
<dbReference type="EMBL" id="NHYD01003437">
    <property type="protein sequence ID" value="PPQ77557.1"/>
    <property type="molecule type" value="Genomic_DNA"/>
</dbReference>
<evidence type="ECO:0000256" key="3">
    <source>
        <dbReference type="ARBA" id="ARBA00022448"/>
    </source>
</evidence>
<dbReference type="Pfam" id="PF00462">
    <property type="entry name" value="Glutaredoxin"/>
    <property type="match status" value="1"/>
</dbReference>
<proteinExistence type="predicted"/>
<dbReference type="FunCoup" id="A0A409WGD6">
    <property type="interactions" value="248"/>
</dbReference>
<reference evidence="9 10" key="1">
    <citation type="journal article" date="2018" name="Evol. Lett.">
        <title>Horizontal gene cluster transfer increased hallucinogenic mushroom diversity.</title>
        <authorList>
            <person name="Reynolds H.T."/>
            <person name="Vijayakumar V."/>
            <person name="Gluck-Thaler E."/>
            <person name="Korotkin H.B."/>
            <person name="Matheny P.B."/>
            <person name="Slot J.C."/>
        </authorList>
    </citation>
    <scope>NUCLEOTIDE SEQUENCE [LARGE SCALE GENOMIC DNA]</scope>
    <source>
        <strain evidence="9 10">2631</strain>
    </source>
</reference>
<dbReference type="AlphaFoldDB" id="A0A409WGD6"/>
<evidence type="ECO:0000256" key="4">
    <source>
        <dbReference type="ARBA" id="ARBA00022982"/>
    </source>
</evidence>
<dbReference type="OrthoDB" id="418495at2759"/>
<sequence>MISRLTAGFSSRLPASLSFALFSTTASSSNPSAAQLHRMSVKQFVEDSISNNKVTIFSKSYCPYCRKVKTLFSTNFPDEKPTVIELDERDDGSDIQEYLYQKTGQRTVPNVFVKQQHIGGNDDTTAFHQAGKLAPLIKE</sequence>
<protein>
    <recommendedName>
        <fullName evidence="2">glutathione peroxidase</fullName>
        <ecNumber evidence="2">1.11.1.9</ecNumber>
    </recommendedName>
</protein>
<dbReference type="GO" id="GO:0004364">
    <property type="term" value="F:glutathione transferase activity"/>
    <property type="evidence" value="ECO:0007669"/>
    <property type="project" value="UniProtKB-EC"/>
</dbReference>
<dbReference type="PANTHER" id="PTHR45694">
    <property type="entry name" value="GLUTAREDOXIN 2"/>
    <property type="match status" value="1"/>
</dbReference>
<name>A0A409WGD6_PSICY</name>
<evidence type="ECO:0000313" key="9">
    <source>
        <dbReference type="EMBL" id="PPQ77557.1"/>
    </source>
</evidence>
<dbReference type="GO" id="GO:0015038">
    <property type="term" value="F:glutathione disulfide oxidoreductase activity"/>
    <property type="evidence" value="ECO:0007669"/>
    <property type="project" value="TreeGrafter"/>
</dbReference>
<dbReference type="InterPro" id="IPR011767">
    <property type="entry name" value="GLR_AS"/>
</dbReference>
<keyword evidence="4" id="KW-0249">Electron transport</keyword>
<evidence type="ECO:0000256" key="5">
    <source>
        <dbReference type="ARBA" id="ARBA00023157"/>
    </source>
</evidence>
<evidence type="ECO:0000256" key="2">
    <source>
        <dbReference type="ARBA" id="ARBA00012310"/>
    </source>
</evidence>
<dbReference type="GO" id="GO:0034599">
    <property type="term" value="P:cellular response to oxidative stress"/>
    <property type="evidence" value="ECO:0007669"/>
    <property type="project" value="TreeGrafter"/>
</dbReference>
<accession>A0A409WGD6</accession>
<dbReference type="EC" id="1.11.1.9" evidence="2"/>
<feature type="domain" description="Glutaredoxin" evidence="8">
    <location>
        <begin position="54"/>
        <end position="118"/>
    </location>
</feature>
<dbReference type="InterPro" id="IPR014025">
    <property type="entry name" value="Glutaredoxin_subgr"/>
</dbReference>
<dbReference type="GO" id="GO:0004602">
    <property type="term" value="F:glutathione peroxidase activity"/>
    <property type="evidence" value="ECO:0007669"/>
    <property type="project" value="UniProtKB-EC"/>
</dbReference>
<dbReference type="InterPro" id="IPR002109">
    <property type="entry name" value="Glutaredoxin"/>
</dbReference>
<dbReference type="CDD" id="cd03419">
    <property type="entry name" value="GRX_GRXh_1_2_like"/>
    <property type="match status" value="1"/>
</dbReference>
<dbReference type="Gene3D" id="3.40.30.10">
    <property type="entry name" value="Glutaredoxin"/>
    <property type="match status" value="1"/>
</dbReference>
<dbReference type="PANTHER" id="PTHR45694:SF18">
    <property type="entry name" value="GLUTAREDOXIN-1-RELATED"/>
    <property type="match status" value="1"/>
</dbReference>
<dbReference type="InterPro" id="IPR036249">
    <property type="entry name" value="Thioredoxin-like_sf"/>
</dbReference>
<keyword evidence="10" id="KW-1185">Reference proteome</keyword>
<comment type="catalytic activity">
    <reaction evidence="1">
        <text>2 glutathione + H2O2 = glutathione disulfide + 2 H2O</text>
        <dbReference type="Rhea" id="RHEA:16833"/>
        <dbReference type="ChEBI" id="CHEBI:15377"/>
        <dbReference type="ChEBI" id="CHEBI:16240"/>
        <dbReference type="ChEBI" id="CHEBI:57925"/>
        <dbReference type="ChEBI" id="CHEBI:58297"/>
        <dbReference type="EC" id="1.11.1.9"/>
    </reaction>
</comment>
<dbReference type="InParanoid" id="A0A409WGD6"/>
<keyword evidence="6" id="KW-0676">Redox-active center</keyword>
<dbReference type="STRING" id="93625.A0A409WGD6"/>
<evidence type="ECO:0000256" key="7">
    <source>
        <dbReference type="ARBA" id="ARBA00035808"/>
    </source>
</evidence>
<dbReference type="SUPFAM" id="SSF52833">
    <property type="entry name" value="Thioredoxin-like"/>
    <property type="match status" value="1"/>
</dbReference>
<dbReference type="Proteomes" id="UP000283269">
    <property type="component" value="Unassembled WGS sequence"/>
</dbReference>
<dbReference type="PRINTS" id="PR00160">
    <property type="entry name" value="GLUTAREDOXIN"/>
</dbReference>
<dbReference type="NCBIfam" id="TIGR02180">
    <property type="entry name" value="GRX_euk"/>
    <property type="match status" value="1"/>
</dbReference>
<evidence type="ECO:0000259" key="8">
    <source>
        <dbReference type="Pfam" id="PF00462"/>
    </source>
</evidence>
<evidence type="ECO:0000313" key="10">
    <source>
        <dbReference type="Proteomes" id="UP000283269"/>
    </source>
</evidence>
<dbReference type="PROSITE" id="PS51354">
    <property type="entry name" value="GLUTAREDOXIN_2"/>
    <property type="match status" value="1"/>
</dbReference>
<dbReference type="PROSITE" id="PS00195">
    <property type="entry name" value="GLUTAREDOXIN_1"/>
    <property type="match status" value="1"/>
</dbReference>
<gene>
    <name evidence="9" type="ORF">CVT25_011417</name>
</gene>
<organism evidence="9 10">
    <name type="scientific">Psilocybe cyanescens</name>
    <dbReference type="NCBI Taxonomy" id="93625"/>
    <lineage>
        <taxon>Eukaryota</taxon>
        <taxon>Fungi</taxon>
        <taxon>Dikarya</taxon>
        <taxon>Basidiomycota</taxon>
        <taxon>Agaricomycotina</taxon>
        <taxon>Agaricomycetes</taxon>
        <taxon>Agaricomycetidae</taxon>
        <taxon>Agaricales</taxon>
        <taxon>Agaricineae</taxon>
        <taxon>Strophariaceae</taxon>
        <taxon>Psilocybe</taxon>
    </lineage>
</organism>
<dbReference type="FunFam" id="3.40.30.10:FF:000026">
    <property type="entry name" value="Glutaredoxin 2"/>
    <property type="match status" value="1"/>
</dbReference>
<keyword evidence="3" id="KW-0813">Transport</keyword>
<evidence type="ECO:0000256" key="1">
    <source>
        <dbReference type="ARBA" id="ARBA00000217"/>
    </source>
</evidence>
<keyword evidence="5" id="KW-1015">Disulfide bond</keyword>
<comment type="caution">
    <text evidence="9">The sequence shown here is derived from an EMBL/GenBank/DDBJ whole genome shotgun (WGS) entry which is preliminary data.</text>
</comment>